<gene>
    <name evidence="1" type="primary">AlNc14C96G5871</name>
    <name evidence="1" type="ORF">ALNC14_066540</name>
</gene>
<evidence type="ECO:0000313" key="1">
    <source>
        <dbReference type="EMBL" id="CCA20511.1"/>
    </source>
</evidence>
<reference evidence="1" key="1">
    <citation type="journal article" date="2011" name="PLoS Biol.">
        <title>Gene gain and loss during evolution of obligate parasitism in the white rust pathogen of Arabidopsis thaliana.</title>
        <authorList>
            <person name="Kemen E."/>
            <person name="Gardiner A."/>
            <person name="Schultz-Larsen T."/>
            <person name="Kemen A.C."/>
            <person name="Balmuth A.L."/>
            <person name="Robert-Seilaniantz A."/>
            <person name="Bailey K."/>
            <person name="Holub E."/>
            <person name="Studholme D.J."/>
            <person name="Maclean D."/>
            <person name="Jones J.D."/>
        </authorList>
    </citation>
    <scope>NUCLEOTIDE SEQUENCE</scope>
</reference>
<dbReference type="AlphaFoldDB" id="F0WGZ6"/>
<protein>
    <submittedName>
        <fullName evidence="1">AlNc14C96G5871 protein</fullName>
    </submittedName>
</protein>
<dbReference type="HOGENOM" id="CLU_2927382_0_0_1"/>
<sequence>MNPLCSWSDVIACTHDMIVRSIILQFRYQIIQVKLRAPLRECHRRCPASQRCSESKNHDNL</sequence>
<dbReference type="EMBL" id="FR824141">
    <property type="protein sequence ID" value="CCA20511.1"/>
    <property type="molecule type" value="Genomic_DNA"/>
</dbReference>
<accession>F0WGZ6</accession>
<proteinExistence type="predicted"/>
<reference evidence="1" key="2">
    <citation type="submission" date="2011-02" db="EMBL/GenBank/DDBJ databases">
        <authorList>
            <person name="MacLean D."/>
        </authorList>
    </citation>
    <scope>NUCLEOTIDE SEQUENCE</scope>
</reference>
<name>F0WGZ6_9STRA</name>
<organism evidence="1">
    <name type="scientific">Albugo laibachii Nc14</name>
    <dbReference type="NCBI Taxonomy" id="890382"/>
    <lineage>
        <taxon>Eukaryota</taxon>
        <taxon>Sar</taxon>
        <taxon>Stramenopiles</taxon>
        <taxon>Oomycota</taxon>
        <taxon>Peronosporomycetes</taxon>
        <taxon>Albuginales</taxon>
        <taxon>Albuginaceae</taxon>
        <taxon>Albugo</taxon>
    </lineage>
</organism>